<dbReference type="InterPro" id="IPR042102">
    <property type="entry name" value="RNA_pol_Rpb1_3_sf"/>
</dbReference>
<organism evidence="13">
    <name type="scientific">Menopon gallinae</name>
    <name type="common">poultry shaft louse</name>
    <dbReference type="NCBI Taxonomy" id="328185"/>
    <lineage>
        <taxon>Eukaryota</taxon>
        <taxon>Metazoa</taxon>
        <taxon>Ecdysozoa</taxon>
        <taxon>Arthropoda</taxon>
        <taxon>Hexapoda</taxon>
        <taxon>Insecta</taxon>
        <taxon>Pterygota</taxon>
        <taxon>Neoptera</taxon>
        <taxon>Paraneoptera</taxon>
        <taxon>Psocodea</taxon>
        <taxon>Troctomorpha</taxon>
        <taxon>Phthiraptera</taxon>
        <taxon>Amblycera</taxon>
        <taxon>Menoponidae</taxon>
        <taxon>Menopon</taxon>
    </lineage>
</organism>
<dbReference type="InterPro" id="IPR007081">
    <property type="entry name" value="RNA_pol_Rpb1_5"/>
</dbReference>
<dbReference type="Pfam" id="PF04998">
    <property type="entry name" value="RNA_pol_Rpb1_5"/>
    <property type="match status" value="1"/>
</dbReference>
<dbReference type="Pfam" id="PF04983">
    <property type="entry name" value="RNA_pol_Rpb1_3"/>
    <property type="match status" value="1"/>
</dbReference>
<dbReference type="EMBL" id="JARGDH010000006">
    <property type="protein sequence ID" value="KAL0265806.1"/>
    <property type="molecule type" value="Genomic_DNA"/>
</dbReference>
<dbReference type="CDD" id="cd02736">
    <property type="entry name" value="RNAP_III_Rpc1_C"/>
    <property type="match status" value="1"/>
</dbReference>
<dbReference type="InterPro" id="IPR035698">
    <property type="entry name" value="RNAP_III_Rpc1_C"/>
</dbReference>
<dbReference type="GO" id="GO:0046872">
    <property type="term" value="F:metal ion binding"/>
    <property type="evidence" value="ECO:0007669"/>
    <property type="project" value="UniProtKB-KW"/>
</dbReference>
<dbReference type="InterPro" id="IPR015700">
    <property type="entry name" value="RPC1"/>
</dbReference>
<proteinExistence type="inferred from homology"/>
<dbReference type="InterPro" id="IPR007066">
    <property type="entry name" value="RNA_pol_Rpb1_3"/>
</dbReference>
<keyword evidence="9 11" id="KW-0804">Transcription</keyword>
<dbReference type="Pfam" id="PF00623">
    <property type="entry name" value="RNA_pol_Rpb1_2"/>
    <property type="match status" value="2"/>
</dbReference>
<dbReference type="GO" id="GO:0003677">
    <property type="term" value="F:DNA binding"/>
    <property type="evidence" value="ECO:0007669"/>
    <property type="project" value="InterPro"/>
</dbReference>
<sequence length="1777" mass="199210">MHGATTANYQQTLEMKKMVNPYEYVRAQISEINFQVLSADQIESLGVAEIVRKEIYDPMTRLPMAGGPLDQRLGLSRKDGRCKTCAEPLASCSGHFGWYKLALPVFHAGFFRHVYVICQMICKSCSRVMLDPAKKMKYIHSLRSAAELAQKRIISKIAAECKKTTVCFHCKNVSGKIRKASGLKIFLDASEKDAPALKEDLNALRCLNLFKDIPEDEYALLGINQSPVNFLIEKIVVPPASIRPSVPVGQDGSNEDDLTVKISEIIHCNQILVSSVQKGCPYSVILEDWDFLQSQCAQLIQPDSAGKQIKGLLQRLKGKHGRFRGNLSGKRVDFSSRTVISPDPNLQVDQVGVPRHIAKVLTIPERVTEFNMKKLQRLVLNGETYPGANYIIYTNAPPKVGSGSSTGVCMDVQNTPGNAGVSAATAGQETKVFLRYGDRRRAAQSLAIGDIVERHLQDGDVVLFNRQPSLHRLSIMAHRVKVHTDKTFKLNECVCTPYNADFDGDEMNMHVLQTYESRAEAVELMGIKANILNPRNGEPLIAAIQDFITGAYLLTSRNTFFSAAEMGQYTSNLRLRICARPAIVRPHRLYTGKQLVQAMLDEACSEEPAEGGAGACRGMHMGETRARVNVTLMSRNRTYRSNWHVNDGYFVVVRSRYLFGRLDKSIIGTENKETSLLYVLAKKSSASALRLLSLISRLRFLTDFGLSLGLDDVTPNSRLDEEKAQLFEREYAKIDRKINDYRTKNLELEPGCSLEETLESHIKSILNNLRESCGNLCIGELNINNVPIVMQSCGSKGSKINISQMVACVGQQIISGRRVPNGFSRRTLPHFKPESKAPRDKGFVASSFRSGLASPEFFFHAVSGREGLVDTAVKTAETGYMQRRLMKALEDLCVMYDGSVRAPNGSLVQYLYGEDCMDPCLVEGSEKVRMDVLYEEIAADLNQHIAAGRDWSGDAELRDTREARRGTDGVDAQIDRFLGEVLETRGSPLLKAYVERNKERFCAFYERAYRQKLASARVEPGTAVGALACQSIGEPGTQMTLKTFHFAGVASMNITLGVPRLKEIINAVKNISTPIVRACLCCSDSLEEARRIKGRIDRVHLRDIVSSITEIYTKDDVFLEVEVCQKTISNLRLEMDMCYIKALIDSEVLSKVHVQNTRGKAHGGHGTDANAAHRPETGRLQFESHIKKNKIVLRSCRADNKYFEMKCLKRALDLIIVSRIKTVKKVILAKDGEYKLFVEGTGLKQILGIEGVDCRRTTTNNIMEIEGTLGIEATRESIIREMQYTVSSHGIKIDVRHLMLLADTMTCRGELLGITRFGISKMKGSTLMLASFEQTGDHLFDAAIRNKGGAIRGVSESIIMGRPISMGTGGVELFYKDRTTLKSKNKTSREAITPVRYFAFAGRDIQPSKFIPLKVFTFELARRSEAEEQLQADTPATKSVARHAAKGKNIVLESQVLPELNKSATRPRDFYQMDLMFTAEVLEEALQYTGPVDPGIAECSDVQKRNIINGLLRLLDPKPKYVLKSLRTLVGHHVDEYARDRIVVMMLILLLMANDWKLKLDKIPFKTKKLRMFLGLLGCRVVDETAVLCRNPRFETRRQLSVREAAIRSNQYNKNANPMLFMDEVIASLNAILTNPTPESILSLFEPEAHIRFNNIFISPITLIDFKAKLDSFGLVSWEVIEDGILFQFERTFIHFQGFYEIFNRMKLFSFELNFEPVTSTDEGRLLMNEIEVFLRKCDALFFLCYTQNVDAVILHNPLSNSVPFLAKRAREDLNDV</sequence>
<keyword evidence="6" id="KW-0479">Metal-binding</keyword>
<dbReference type="InterPro" id="IPR031527">
    <property type="entry name" value="DUF5091"/>
</dbReference>
<dbReference type="InterPro" id="IPR035697">
    <property type="entry name" value="RNAP_III_RPC1_N"/>
</dbReference>
<dbReference type="SMART" id="SM00663">
    <property type="entry name" value="RPOLA_N"/>
    <property type="match status" value="1"/>
</dbReference>
<dbReference type="GO" id="GO:0031981">
    <property type="term" value="C:nuclear lumen"/>
    <property type="evidence" value="ECO:0007669"/>
    <property type="project" value="UniProtKB-ARBA"/>
</dbReference>
<evidence type="ECO:0000256" key="9">
    <source>
        <dbReference type="ARBA" id="ARBA00023163"/>
    </source>
</evidence>
<comment type="function">
    <text evidence="11">DNA-dependent RNA polymerase catalyzes the transcription of DNA into RNA using the four ribonucleoside triphosphates as substrates.</text>
</comment>
<gene>
    <name evidence="13" type="ORF">PYX00_011521</name>
</gene>
<dbReference type="Pfam" id="PF04997">
    <property type="entry name" value="RNA_pol_Rpb1_1"/>
    <property type="match status" value="1"/>
</dbReference>
<dbReference type="InterPro" id="IPR007083">
    <property type="entry name" value="RNA_pol_Rpb1_4"/>
</dbReference>
<comment type="caution">
    <text evidence="13">The sequence shown here is derived from an EMBL/GenBank/DDBJ whole genome shotgun (WGS) entry which is preliminary data.</text>
</comment>
<dbReference type="GO" id="GO:0000428">
    <property type="term" value="C:DNA-directed RNA polymerase complex"/>
    <property type="evidence" value="ECO:0007669"/>
    <property type="project" value="UniProtKB-KW"/>
</dbReference>
<dbReference type="Gene3D" id="1.10.150.390">
    <property type="match status" value="1"/>
</dbReference>
<keyword evidence="4 11" id="KW-0808">Transferase</keyword>
<keyword evidence="10" id="KW-0539">Nucleus</keyword>
<evidence type="ECO:0000256" key="7">
    <source>
        <dbReference type="ARBA" id="ARBA00022833"/>
    </source>
</evidence>
<dbReference type="Gene3D" id="2.40.40.20">
    <property type="match status" value="1"/>
</dbReference>
<dbReference type="FunFam" id="2.40.40.20:FF:000019">
    <property type="entry name" value="DNA-directed RNA polymerase II subunit RPB1"/>
    <property type="match status" value="1"/>
</dbReference>
<dbReference type="Gene3D" id="6.20.50.80">
    <property type="match status" value="1"/>
</dbReference>
<evidence type="ECO:0000256" key="1">
    <source>
        <dbReference type="ARBA" id="ARBA00004123"/>
    </source>
</evidence>
<feature type="domain" description="RNA polymerase N-terminal" evidence="12">
    <location>
        <begin position="228"/>
        <end position="555"/>
    </location>
</feature>
<dbReference type="GO" id="GO:0006351">
    <property type="term" value="P:DNA-templated transcription"/>
    <property type="evidence" value="ECO:0007669"/>
    <property type="project" value="InterPro"/>
</dbReference>
<dbReference type="EC" id="2.7.7.6" evidence="11"/>
<dbReference type="Gene3D" id="3.30.1490.180">
    <property type="entry name" value="RNA polymerase ii"/>
    <property type="match status" value="1"/>
</dbReference>
<accession>A0AAW2H815</accession>
<name>A0AAW2H815_9NEOP</name>
<evidence type="ECO:0000313" key="13">
    <source>
        <dbReference type="EMBL" id="KAL0265806.1"/>
    </source>
</evidence>
<dbReference type="PANTHER" id="PTHR48446:SF1">
    <property type="entry name" value="DNA-DIRECTED RNA POLYMERASE SUBUNIT BETA' N-TERMINAL SECTION"/>
    <property type="match status" value="1"/>
</dbReference>
<dbReference type="InterPro" id="IPR000722">
    <property type="entry name" value="RNA_pol_asu"/>
</dbReference>
<evidence type="ECO:0000256" key="10">
    <source>
        <dbReference type="ARBA" id="ARBA00023242"/>
    </source>
</evidence>
<evidence type="ECO:0000256" key="2">
    <source>
        <dbReference type="ARBA" id="ARBA00006460"/>
    </source>
</evidence>
<dbReference type="Pfam" id="PF17012">
    <property type="entry name" value="DUF5091"/>
    <property type="match status" value="1"/>
</dbReference>
<evidence type="ECO:0000256" key="6">
    <source>
        <dbReference type="ARBA" id="ARBA00022723"/>
    </source>
</evidence>
<dbReference type="InterPro" id="IPR007080">
    <property type="entry name" value="RNA_pol_Rpb1_1"/>
</dbReference>
<evidence type="ECO:0000256" key="3">
    <source>
        <dbReference type="ARBA" id="ARBA00022478"/>
    </source>
</evidence>
<dbReference type="CDD" id="cd02583">
    <property type="entry name" value="RNAP_III_RPC1_N"/>
    <property type="match status" value="1"/>
</dbReference>
<evidence type="ECO:0000256" key="4">
    <source>
        <dbReference type="ARBA" id="ARBA00022679"/>
    </source>
</evidence>
<keyword evidence="8" id="KW-0460">Magnesium</keyword>
<comment type="similarity">
    <text evidence="2 11">Belongs to the RNA polymerase beta' chain family.</text>
</comment>
<evidence type="ECO:0000256" key="11">
    <source>
        <dbReference type="RuleBase" id="RU004279"/>
    </source>
</evidence>
<dbReference type="Gene3D" id="1.10.274.100">
    <property type="entry name" value="RNA polymerase Rpb1, domain 3"/>
    <property type="match status" value="1"/>
</dbReference>
<dbReference type="InterPro" id="IPR038120">
    <property type="entry name" value="Rpb1_funnel_sf"/>
</dbReference>
<evidence type="ECO:0000259" key="12">
    <source>
        <dbReference type="SMART" id="SM00663"/>
    </source>
</evidence>
<dbReference type="Gene3D" id="6.10.250.2940">
    <property type="match status" value="1"/>
</dbReference>
<dbReference type="Pfam" id="PF05000">
    <property type="entry name" value="RNA_pol_Rpb1_4"/>
    <property type="match status" value="1"/>
</dbReference>
<keyword evidence="7" id="KW-0862">Zinc</keyword>
<comment type="catalytic activity">
    <reaction evidence="11">
        <text>RNA(n) + a ribonucleoside 5'-triphosphate = RNA(n+1) + diphosphate</text>
        <dbReference type="Rhea" id="RHEA:21248"/>
        <dbReference type="Rhea" id="RHEA-COMP:14527"/>
        <dbReference type="Rhea" id="RHEA-COMP:17342"/>
        <dbReference type="ChEBI" id="CHEBI:33019"/>
        <dbReference type="ChEBI" id="CHEBI:61557"/>
        <dbReference type="ChEBI" id="CHEBI:140395"/>
        <dbReference type="EC" id="2.7.7.6"/>
    </reaction>
</comment>
<evidence type="ECO:0000256" key="5">
    <source>
        <dbReference type="ARBA" id="ARBA00022695"/>
    </source>
</evidence>
<protein>
    <recommendedName>
        <fullName evidence="11">DNA-directed RNA polymerase subunit</fullName>
        <ecNumber evidence="11">2.7.7.6</ecNumber>
    </recommendedName>
</protein>
<dbReference type="GO" id="GO:0003899">
    <property type="term" value="F:DNA-directed RNA polymerase activity"/>
    <property type="evidence" value="ECO:0007669"/>
    <property type="project" value="UniProtKB-EC"/>
</dbReference>
<dbReference type="SUPFAM" id="SSF64484">
    <property type="entry name" value="beta and beta-prime subunits of DNA dependent RNA-polymerase"/>
    <property type="match status" value="1"/>
</dbReference>
<dbReference type="Gene3D" id="1.10.132.30">
    <property type="match status" value="1"/>
</dbReference>
<comment type="subcellular location">
    <subcellularLocation>
        <location evidence="1">Nucleus</location>
    </subcellularLocation>
</comment>
<dbReference type="InterPro" id="IPR006592">
    <property type="entry name" value="RNA_pol_N"/>
</dbReference>
<keyword evidence="5 11" id="KW-0548">Nucleotidyltransferase</keyword>
<dbReference type="InterPro" id="IPR044893">
    <property type="entry name" value="RNA_pol_Rpb1_clamp_domain"/>
</dbReference>
<dbReference type="PANTHER" id="PTHR48446">
    <property type="entry name" value="DNA-DIRECTED RNA POLYMERASE SUBUNIT BETA' N-TERMINAL SECTION"/>
    <property type="match status" value="1"/>
</dbReference>
<keyword evidence="3 11" id="KW-0240">DNA-directed RNA polymerase</keyword>
<reference evidence="13" key="1">
    <citation type="journal article" date="2024" name="Gigascience">
        <title>Chromosome-level genome of the poultry shaft louse Menopon gallinae provides insight into the host-switching and adaptive evolution of parasitic lice.</title>
        <authorList>
            <person name="Xu Y."/>
            <person name="Ma L."/>
            <person name="Liu S."/>
            <person name="Liang Y."/>
            <person name="Liu Q."/>
            <person name="He Z."/>
            <person name="Tian L."/>
            <person name="Duan Y."/>
            <person name="Cai W."/>
            <person name="Li H."/>
            <person name="Song F."/>
        </authorList>
    </citation>
    <scope>NUCLEOTIDE SEQUENCE</scope>
    <source>
        <strain evidence="13">Cailab_2023a</strain>
    </source>
</reference>
<dbReference type="Gene3D" id="4.10.860.120">
    <property type="entry name" value="RNA polymerase II, clamp domain"/>
    <property type="match status" value="1"/>
</dbReference>
<evidence type="ECO:0000256" key="8">
    <source>
        <dbReference type="ARBA" id="ARBA00022842"/>
    </source>
</evidence>